<evidence type="ECO:0000313" key="10">
    <source>
        <dbReference type="EMBL" id="HIZ02150.1"/>
    </source>
</evidence>
<dbReference type="PRINTS" id="PR00132">
    <property type="entry name" value="GLHYDRLASE2"/>
</dbReference>
<dbReference type="InterPro" id="IPR036156">
    <property type="entry name" value="Beta-gal/glucu_dom_sf"/>
</dbReference>
<dbReference type="GO" id="GO:0005975">
    <property type="term" value="P:carbohydrate metabolic process"/>
    <property type="evidence" value="ECO:0007669"/>
    <property type="project" value="InterPro"/>
</dbReference>
<dbReference type="SUPFAM" id="SSF51445">
    <property type="entry name" value="(Trans)glycosidases"/>
    <property type="match status" value="1"/>
</dbReference>
<proteinExistence type="inferred from homology"/>
<evidence type="ECO:0000256" key="1">
    <source>
        <dbReference type="ARBA" id="ARBA00007401"/>
    </source>
</evidence>
<reference evidence="10" key="2">
    <citation type="submission" date="2021-04" db="EMBL/GenBank/DDBJ databases">
        <authorList>
            <person name="Gilroy R."/>
        </authorList>
    </citation>
    <scope>NUCLEOTIDE SEQUENCE</scope>
    <source>
        <strain evidence="10">ChiHjej12B11-24981</strain>
    </source>
</reference>
<dbReference type="AlphaFoldDB" id="A0A9D2CWD7"/>
<dbReference type="Gene3D" id="2.60.120.260">
    <property type="entry name" value="Galactose-binding domain-like"/>
    <property type="match status" value="1"/>
</dbReference>
<dbReference type="SUPFAM" id="SSF49785">
    <property type="entry name" value="Galactose-binding domain-like"/>
    <property type="match status" value="1"/>
</dbReference>
<feature type="domain" description="Glycoside hydrolase family 2 catalytic" evidence="6">
    <location>
        <begin position="416"/>
        <end position="478"/>
    </location>
</feature>
<dbReference type="Proteomes" id="UP000824023">
    <property type="component" value="Unassembled WGS sequence"/>
</dbReference>
<dbReference type="InterPro" id="IPR013783">
    <property type="entry name" value="Ig-like_fold"/>
</dbReference>
<evidence type="ECO:0000259" key="8">
    <source>
        <dbReference type="Pfam" id="PF16355"/>
    </source>
</evidence>
<evidence type="ECO:0000259" key="6">
    <source>
        <dbReference type="Pfam" id="PF02836"/>
    </source>
</evidence>
<name>A0A9D2CWD7_9BACE</name>
<feature type="domain" description="Glycoside hydrolase family 2 catalytic" evidence="6">
    <location>
        <begin position="335"/>
        <end position="415"/>
    </location>
</feature>
<keyword evidence="4" id="KW-0732">Signal</keyword>
<dbReference type="PROSITE" id="PS00608">
    <property type="entry name" value="GLYCOSYL_HYDROL_F2_2"/>
    <property type="match status" value="1"/>
</dbReference>
<accession>A0A9D2CWD7</accession>
<feature type="chain" id="PRO_5039133278" evidence="4">
    <location>
        <begin position="22"/>
        <end position="816"/>
    </location>
</feature>
<evidence type="ECO:0000256" key="2">
    <source>
        <dbReference type="ARBA" id="ARBA00022801"/>
    </source>
</evidence>
<keyword evidence="3" id="KW-0326">Glycosidase</keyword>
<protein>
    <submittedName>
        <fullName evidence="10">DUF4982 domain-containing protein</fullName>
    </submittedName>
</protein>
<dbReference type="Pfam" id="PF02836">
    <property type="entry name" value="Glyco_hydro_2_C"/>
    <property type="match status" value="2"/>
</dbReference>
<feature type="domain" description="Glycoside hydrolase family 2" evidence="9">
    <location>
        <begin position="702"/>
        <end position="809"/>
    </location>
</feature>
<dbReference type="InterPro" id="IPR006102">
    <property type="entry name" value="Ig-like_GH2"/>
</dbReference>
<dbReference type="Gene3D" id="2.60.40.10">
    <property type="entry name" value="Immunoglobulins"/>
    <property type="match status" value="3"/>
</dbReference>
<dbReference type="InterPro" id="IPR006103">
    <property type="entry name" value="Glyco_hydro_2_cat"/>
</dbReference>
<reference evidence="10" key="1">
    <citation type="journal article" date="2021" name="PeerJ">
        <title>Extensive microbial diversity within the chicken gut microbiome revealed by metagenomics and culture.</title>
        <authorList>
            <person name="Gilroy R."/>
            <person name="Ravi A."/>
            <person name="Getino M."/>
            <person name="Pursley I."/>
            <person name="Horton D.L."/>
            <person name="Alikhan N.F."/>
            <person name="Baker D."/>
            <person name="Gharbi K."/>
            <person name="Hall N."/>
            <person name="Watson M."/>
            <person name="Adriaenssens E.M."/>
            <person name="Foster-Nyarko E."/>
            <person name="Jarju S."/>
            <person name="Secka A."/>
            <person name="Antonio M."/>
            <person name="Oren A."/>
            <person name="Chaudhuri R.R."/>
            <person name="La Ragione R."/>
            <person name="Hildebrand F."/>
            <person name="Pallen M.J."/>
        </authorList>
    </citation>
    <scope>NUCLEOTIDE SEQUENCE</scope>
    <source>
        <strain evidence="10">ChiHjej12B11-24981</strain>
    </source>
</reference>
<evidence type="ECO:0000259" key="9">
    <source>
        <dbReference type="Pfam" id="PF18565"/>
    </source>
</evidence>
<feature type="domain" description="Glycoside hydrolase family 2 immunoglobulin-like beta-sandwich" evidence="5">
    <location>
        <begin position="227"/>
        <end position="328"/>
    </location>
</feature>
<dbReference type="InterPro" id="IPR048230">
    <property type="entry name" value="GalA-like"/>
</dbReference>
<evidence type="ECO:0000259" key="7">
    <source>
        <dbReference type="Pfam" id="PF02837"/>
    </source>
</evidence>
<dbReference type="Pfam" id="PF02837">
    <property type="entry name" value="Glyco_hydro_2_N"/>
    <property type="match status" value="1"/>
</dbReference>
<dbReference type="InterPro" id="IPR023232">
    <property type="entry name" value="Glyco_hydro_2_AS"/>
</dbReference>
<feature type="domain" description="DUF4982" evidence="8">
    <location>
        <begin position="632"/>
        <end position="688"/>
    </location>
</feature>
<dbReference type="Gene3D" id="3.20.20.80">
    <property type="entry name" value="Glycosidases"/>
    <property type="match status" value="1"/>
</dbReference>
<feature type="domain" description="Glycosyl hydrolases family 2 sugar binding" evidence="7">
    <location>
        <begin position="114"/>
        <end position="207"/>
    </location>
</feature>
<dbReference type="InterPro" id="IPR006104">
    <property type="entry name" value="Glyco_hydro_2_N"/>
</dbReference>
<comment type="caution">
    <text evidence="10">The sequence shown here is derived from an EMBL/GenBank/DDBJ whole genome shotgun (WGS) entry which is preliminary data.</text>
</comment>
<dbReference type="PANTHER" id="PTHR42732:SF1">
    <property type="entry name" value="BETA-MANNOSIDASE"/>
    <property type="match status" value="1"/>
</dbReference>
<evidence type="ECO:0000313" key="11">
    <source>
        <dbReference type="Proteomes" id="UP000824023"/>
    </source>
</evidence>
<keyword evidence="2" id="KW-0378">Hydrolase</keyword>
<organism evidence="10 11">
    <name type="scientific">Candidatus Bacteroides merdipullorum</name>
    <dbReference type="NCBI Taxonomy" id="2838474"/>
    <lineage>
        <taxon>Bacteria</taxon>
        <taxon>Pseudomonadati</taxon>
        <taxon>Bacteroidota</taxon>
        <taxon>Bacteroidia</taxon>
        <taxon>Bacteroidales</taxon>
        <taxon>Bacteroidaceae</taxon>
        <taxon>Bacteroides</taxon>
    </lineage>
</organism>
<feature type="signal peptide" evidence="4">
    <location>
        <begin position="1"/>
        <end position="21"/>
    </location>
</feature>
<evidence type="ECO:0000256" key="3">
    <source>
        <dbReference type="ARBA" id="ARBA00023295"/>
    </source>
</evidence>
<dbReference type="Pfam" id="PF18565">
    <property type="entry name" value="Glyco_hydro2_C5"/>
    <property type="match status" value="1"/>
</dbReference>
<comment type="similarity">
    <text evidence="1">Belongs to the glycosyl hydrolase 2 family.</text>
</comment>
<dbReference type="NCBIfam" id="NF041462">
    <property type="entry name" value="GalA"/>
    <property type="match status" value="1"/>
</dbReference>
<evidence type="ECO:0000259" key="5">
    <source>
        <dbReference type="Pfam" id="PF00703"/>
    </source>
</evidence>
<sequence>MCKCWILAVVAFLGTTFAVSAQSQRERILFDEDWQFALGNAASPEKDFGCGTEYFNYLTKAASIHNAGPYSEKFDASAWTTVDLPHDWVVDLPFAAEASHSHGYKTVGYKYPETSVGWYRKTFFVPQEDLGKHIWLQFDGIFRDARIWVNGFYLGHEPSGYATQVYDISEYLNYGGENLVCVRADATLEEGWFYEGAGIYRHVWLNKSALMHVVPFGTFVRADFPTEGDYTKAVLSIETTVKNDGLAPDGYFLKHTLKDKEGNVVGSVVSDSAVTALPAKQESTTTVQLEVANPRLWSTESPYIYNVYTEVMQGNRVVDTYETPIGIRHIAFDPDKGFFLNGQHVQLKGVNMHQDHPGVGTGMPDALQAYRLKQLKQFGCNAYRASHNPMTPEMLTACDTLGILVIEENRLTGINREHIDLLQRMIRRDRNHPSIILWSVGNEEWGIEWKETGTRIAASMREYCHRIDPSRPMTVASSSGPAILIPADVAGYNYILQNPVERHRKDYPQRCALGSEETSGCGTRGVYFDQPGTGRMVAHNRRPNGPDSLLNCIERGWKFYDERPYLAGLFYWTGFDYRGEPNPMKFPATGSQFGILDYCGFPKDEAYYLKAWWTDEPVLHILPHWNLAGHEGDSIDIWVYSNCDEVQLTVNGKRLERKAMPKNGHLAWKAVYQPGSLKAVGYNGGKKVLTEQVVTTGEPARIVLTADRPAIKADGRDVAVFRVELQDRKKRFVPTACDRLDFTVEGPVRILGVGNGDPAYRDRERPADPDARSYQVNVFNGLAQILLQSTGEPGEATLTVRSGNLPVATYVLQLTD</sequence>
<dbReference type="GO" id="GO:0004553">
    <property type="term" value="F:hydrolase activity, hydrolyzing O-glycosyl compounds"/>
    <property type="evidence" value="ECO:0007669"/>
    <property type="project" value="InterPro"/>
</dbReference>
<dbReference type="InterPro" id="IPR051913">
    <property type="entry name" value="GH2_Domain-Containing"/>
</dbReference>
<gene>
    <name evidence="10" type="ORF">H9819_07880</name>
</gene>
<dbReference type="EMBL" id="DXCK01000109">
    <property type="protein sequence ID" value="HIZ02150.1"/>
    <property type="molecule type" value="Genomic_DNA"/>
</dbReference>
<dbReference type="InterPro" id="IPR008979">
    <property type="entry name" value="Galactose-bd-like_sf"/>
</dbReference>
<dbReference type="InterPro" id="IPR017853">
    <property type="entry name" value="GH"/>
</dbReference>
<dbReference type="InterPro" id="IPR006101">
    <property type="entry name" value="Glyco_hydro_2"/>
</dbReference>
<dbReference type="InterPro" id="IPR040605">
    <property type="entry name" value="Glyco_hydro2_dom5"/>
</dbReference>
<dbReference type="Pfam" id="PF16355">
    <property type="entry name" value="DUF4982"/>
    <property type="match status" value="1"/>
</dbReference>
<dbReference type="PANTHER" id="PTHR42732">
    <property type="entry name" value="BETA-GALACTOSIDASE"/>
    <property type="match status" value="1"/>
</dbReference>
<dbReference type="InterPro" id="IPR032311">
    <property type="entry name" value="DUF4982"/>
</dbReference>
<evidence type="ECO:0000256" key="4">
    <source>
        <dbReference type="SAM" id="SignalP"/>
    </source>
</evidence>
<dbReference type="Pfam" id="PF00703">
    <property type="entry name" value="Glyco_hydro_2"/>
    <property type="match status" value="1"/>
</dbReference>
<dbReference type="SUPFAM" id="SSF49303">
    <property type="entry name" value="beta-Galactosidase/glucuronidase domain"/>
    <property type="match status" value="1"/>
</dbReference>